<keyword evidence="6" id="KW-1133">Transmembrane helix</keyword>
<evidence type="ECO:0000256" key="5">
    <source>
        <dbReference type="ARBA" id="ARBA00023284"/>
    </source>
</evidence>
<gene>
    <name evidence="8" type="ORF">US54_C0023G0006</name>
</gene>
<dbReference type="GO" id="GO:0016491">
    <property type="term" value="F:oxidoreductase activity"/>
    <property type="evidence" value="ECO:0007669"/>
    <property type="project" value="UniProtKB-KW"/>
</dbReference>
<dbReference type="Pfam" id="PF13462">
    <property type="entry name" value="Thioredoxin_4"/>
    <property type="match status" value="1"/>
</dbReference>
<protein>
    <submittedName>
        <fullName evidence="8">DSBA oxidoreductase</fullName>
    </submittedName>
</protein>
<dbReference type="AlphaFoldDB" id="A0A0G0H6X8"/>
<evidence type="ECO:0000256" key="3">
    <source>
        <dbReference type="ARBA" id="ARBA00023002"/>
    </source>
</evidence>
<dbReference type="Proteomes" id="UP000034471">
    <property type="component" value="Unassembled WGS sequence"/>
</dbReference>
<keyword evidence="3" id="KW-0560">Oxidoreductase</keyword>
<dbReference type="InterPro" id="IPR012336">
    <property type="entry name" value="Thioredoxin-like_fold"/>
</dbReference>
<feature type="transmembrane region" description="Helical" evidence="6">
    <location>
        <begin position="6"/>
        <end position="26"/>
    </location>
</feature>
<sequence>MEYKKILLLAGGIALTFAFLLGAYYLTSKPKNTFFPQLTKVQKDDHVKWATESANILVEYSDFQCPACSKYTGLLKSLEKDEEFANQVESKVAFVYRHFPLDRIHPYARVAAQAAEAAGIQGKFFEMHDLLFTRQKVWSESDKPEELFKEYANELGLNVEKFEADITSSEISDQIQKDYRSGLEVEVAGTPTFYLNGYKLSPPTSAENFKEILIKGITSQGN</sequence>
<accession>A0A0G0H6X8</accession>
<dbReference type="PANTHER" id="PTHR13887:SF14">
    <property type="entry name" value="DISULFIDE BOND FORMATION PROTEIN D"/>
    <property type="match status" value="1"/>
</dbReference>
<comment type="similarity">
    <text evidence="1">Belongs to the thioredoxin family. DsbA subfamily.</text>
</comment>
<evidence type="ECO:0000313" key="8">
    <source>
        <dbReference type="EMBL" id="KKQ37902.1"/>
    </source>
</evidence>
<proteinExistence type="inferred from homology"/>
<dbReference type="PANTHER" id="PTHR13887">
    <property type="entry name" value="GLUTATHIONE S-TRANSFERASE KAPPA"/>
    <property type="match status" value="1"/>
</dbReference>
<keyword evidence="6" id="KW-0812">Transmembrane</keyword>
<keyword evidence="2" id="KW-0732">Signal</keyword>
<evidence type="ECO:0000256" key="1">
    <source>
        <dbReference type="ARBA" id="ARBA00005791"/>
    </source>
</evidence>
<evidence type="ECO:0000256" key="4">
    <source>
        <dbReference type="ARBA" id="ARBA00023157"/>
    </source>
</evidence>
<evidence type="ECO:0000259" key="7">
    <source>
        <dbReference type="PROSITE" id="PS51352"/>
    </source>
</evidence>
<dbReference type="InterPro" id="IPR036249">
    <property type="entry name" value="Thioredoxin-like_sf"/>
</dbReference>
<organism evidence="8 9">
    <name type="scientific">Candidatus Roizmanbacteria bacterium GW2011_GWA2_37_7</name>
    <dbReference type="NCBI Taxonomy" id="1618481"/>
    <lineage>
        <taxon>Bacteria</taxon>
        <taxon>Candidatus Roizmaniibacteriota</taxon>
    </lineage>
</organism>
<dbReference type="EMBL" id="LBTJ01000023">
    <property type="protein sequence ID" value="KKQ37902.1"/>
    <property type="molecule type" value="Genomic_DNA"/>
</dbReference>
<keyword evidence="5" id="KW-0676">Redox-active center</keyword>
<dbReference type="Gene3D" id="3.40.30.10">
    <property type="entry name" value="Glutaredoxin"/>
    <property type="match status" value="1"/>
</dbReference>
<reference evidence="8 9" key="1">
    <citation type="journal article" date="2015" name="Nature">
        <title>rRNA introns, odd ribosomes, and small enigmatic genomes across a large radiation of phyla.</title>
        <authorList>
            <person name="Brown C.T."/>
            <person name="Hug L.A."/>
            <person name="Thomas B.C."/>
            <person name="Sharon I."/>
            <person name="Castelle C.J."/>
            <person name="Singh A."/>
            <person name="Wilkins M.J."/>
            <person name="Williams K.H."/>
            <person name="Banfield J.F."/>
        </authorList>
    </citation>
    <scope>NUCLEOTIDE SEQUENCE [LARGE SCALE GENOMIC DNA]</scope>
</reference>
<evidence type="ECO:0000256" key="6">
    <source>
        <dbReference type="SAM" id="Phobius"/>
    </source>
</evidence>
<dbReference type="SUPFAM" id="SSF52833">
    <property type="entry name" value="Thioredoxin-like"/>
    <property type="match status" value="1"/>
</dbReference>
<name>A0A0G0H6X8_9BACT</name>
<dbReference type="PROSITE" id="PS51352">
    <property type="entry name" value="THIOREDOXIN_2"/>
    <property type="match status" value="1"/>
</dbReference>
<feature type="domain" description="Thioredoxin" evidence="7">
    <location>
        <begin position="23"/>
        <end position="219"/>
    </location>
</feature>
<dbReference type="InterPro" id="IPR013766">
    <property type="entry name" value="Thioredoxin_domain"/>
</dbReference>
<keyword evidence="6" id="KW-0472">Membrane</keyword>
<keyword evidence="4" id="KW-1015">Disulfide bond</keyword>
<dbReference type="STRING" id="1618481.US54_C0023G0006"/>
<comment type="caution">
    <text evidence="8">The sequence shown here is derived from an EMBL/GenBank/DDBJ whole genome shotgun (WGS) entry which is preliminary data.</text>
</comment>
<evidence type="ECO:0000313" key="9">
    <source>
        <dbReference type="Proteomes" id="UP000034471"/>
    </source>
</evidence>
<evidence type="ECO:0000256" key="2">
    <source>
        <dbReference type="ARBA" id="ARBA00022729"/>
    </source>
</evidence>